<organism evidence="2 3">
    <name type="scientific">Agrobacterium phage Atu_ph02</name>
    <dbReference type="NCBI Taxonomy" id="2024261"/>
    <lineage>
        <taxon>Viruses</taxon>
        <taxon>Duplodnaviria</taxon>
        <taxon>Heunggongvirae</taxon>
        <taxon>Uroviricota</taxon>
        <taxon>Caudoviricetes</taxon>
        <taxon>Autographivirales</taxon>
        <taxon>Dunnvirinae</taxon>
        <taxon>Atuphduovirus</taxon>
        <taxon>Atuphduovirus atuph02</taxon>
    </lineage>
</organism>
<protein>
    <submittedName>
        <fullName evidence="2">Uncharacterized protein</fullName>
    </submittedName>
</protein>
<keyword evidence="3" id="KW-1185">Reference proteome</keyword>
<dbReference type="EMBL" id="MF403005">
    <property type="protein sequence ID" value="AUZ94763.1"/>
    <property type="molecule type" value="Genomic_DNA"/>
</dbReference>
<dbReference type="KEGG" id="vg:54982029"/>
<dbReference type="RefSeq" id="YP_009791841.1">
    <property type="nucleotide sequence ID" value="NC_047845.1"/>
</dbReference>
<evidence type="ECO:0000256" key="1">
    <source>
        <dbReference type="SAM" id="MobiDB-lite"/>
    </source>
</evidence>
<accession>A0A2L0UZ07</accession>
<dbReference type="GeneID" id="54982029"/>
<reference evidence="3" key="1">
    <citation type="submission" date="2017-06" db="EMBL/GenBank/DDBJ databases">
        <authorList>
            <person name="Spollen W.G."/>
            <person name="Givan S.A."/>
            <person name="Brown P.B."/>
            <person name="Attai H."/>
        </authorList>
    </citation>
    <scope>NUCLEOTIDE SEQUENCE [LARGE SCALE GENOMIC DNA]</scope>
</reference>
<sequence length="39" mass="4078">MTILGSIPPPKDHTETSSALGDTANPALPFATMPISYFS</sequence>
<evidence type="ECO:0000313" key="2">
    <source>
        <dbReference type="EMBL" id="AUZ94763.1"/>
    </source>
</evidence>
<dbReference type="Proteomes" id="UP000223042">
    <property type="component" value="Segment"/>
</dbReference>
<evidence type="ECO:0000313" key="3">
    <source>
        <dbReference type="Proteomes" id="UP000223042"/>
    </source>
</evidence>
<name>A0A2L0UZ07_9CAUD</name>
<proteinExistence type="predicted"/>
<feature type="region of interest" description="Disordered" evidence="1">
    <location>
        <begin position="1"/>
        <end position="28"/>
    </location>
</feature>